<dbReference type="OrthoDB" id="4062651at2759"/>
<dbReference type="InterPro" id="IPR001245">
    <property type="entry name" value="Ser-Thr/Tyr_kinase_cat_dom"/>
</dbReference>
<evidence type="ECO:0000313" key="8">
    <source>
        <dbReference type="Proteomes" id="UP000239899"/>
    </source>
</evidence>
<dbReference type="InterPro" id="IPR051681">
    <property type="entry name" value="Ser/Thr_Kinases-Pseudokinases"/>
</dbReference>
<organism evidence="7 8">
    <name type="scientific">Chlorella sorokiniana</name>
    <name type="common">Freshwater green alga</name>
    <dbReference type="NCBI Taxonomy" id="3076"/>
    <lineage>
        <taxon>Eukaryota</taxon>
        <taxon>Viridiplantae</taxon>
        <taxon>Chlorophyta</taxon>
        <taxon>core chlorophytes</taxon>
        <taxon>Trebouxiophyceae</taxon>
        <taxon>Chlorellales</taxon>
        <taxon>Chlorellaceae</taxon>
        <taxon>Chlorella clade</taxon>
        <taxon>Chlorella</taxon>
    </lineage>
</organism>
<dbReference type="AlphaFoldDB" id="A0A2P6TNA8"/>
<dbReference type="Gene3D" id="1.10.510.10">
    <property type="entry name" value="Transferase(Phosphotransferase) domain 1"/>
    <property type="match status" value="1"/>
</dbReference>
<feature type="domain" description="Protein kinase" evidence="6">
    <location>
        <begin position="136"/>
        <end position="429"/>
    </location>
</feature>
<accession>A0A2P6TNA8</accession>
<dbReference type="Pfam" id="PF07714">
    <property type="entry name" value="PK_Tyr_Ser-Thr"/>
    <property type="match status" value="1"/>
</dbReference>
<sequence length="433" mass="44693">MRSPAQQAQQAGAAEAAAAGTESIGGIAAKLGLDFGFGSQATDSALPPAGAGTQAAAPGTESISGIAEKLGLDFGLGSQTTDSALSHAGSGGRVAAEQHASSSGPGGGSSSGGVPAPAASFTAETSCGIVRWTDLQLQGSAAGAGSFGTVLLATLEETPVAAKVLVPLRQGPSGIEAAGSLTERQLAKVQRECSLLASVRHPNIVQILSVCEDPPTIIMEYCSKGSLLDVLQEARKSPRQAALLSWQRRLGMALDAARGILHMHNRGIAHRDLKSPNLLVDAGMRVKVADFGFCKALDGGGDNVMSTTLDNVNPKWQAPEVLFGQPATTASDAYAMGVCLWELMTWSIPWSGVVPARIIGLKMNGMHLELPSTPESLAQLPGTDKDRAAFPRVAPQYIRVIQQCWAASEADRPAFATIIQQLTEIQKALSAAA</sequence>
<dbReference type="GO" id="GO:0005524">
    <property type="term" value="F:ATP binding"/>
    <property type="evidence" value="ECO:0007669"/>
    <property type="project" value="UniProtKB-KW"/>
</dbReference>
<dbReference type="InterPro" id="IPR008271">
    <property type="entry name" value="Ser/Thr_kinase_AS"/>
</dbReference>
<proteinExistence type="predicted"/>
<dbReference type="InterPro" id="IPR011009">
    <property type="entry name" value="Kinase-like_dom_sf"/>
</dbReference>
<dbReference type="STRING" id="3076.A0A2P6TNA8"/>
<evidence type="ECO:0000256" key="4">
    <source>
        <dbReference type="ARBA" id="ARBA00022840"/>
    </source>
</evidence>
<dbReference type="InterPro" id="IPR000719">
    <property type="entry name" value="Prot_kinase_dom"/>
</dbReference>
<keyword evidence="1" id="KW-0808">Transferase</keyword>
<keyword evidence="3" id="KW-0418">Kinase</keyword>
<comment type="caution">
    <text evidence="7">The sequence shown here is derived from an EMBL/GenBank/DDBJ whole genome shotgun (WGS) entry which is preliminary data.</text>
</comment>
<keyword evidence="8" id="KW-1185">Reference proteome</keyword>
<reference evidence="7 8" key="1">
    <citation type="journal article" date="2018" name="Plant J.">
        <title>Genome sequences of Chlorella sorokiniana UTEX 1602 and Micractinium conductrix SAG 241.80: implications to maltose excretion by a green alga.</title>
        <authorList>
            <person name="Arriola M.B."/>
            <person name="Velmurugan N."/>
            <person name="Zhang Y."/>
            <person name="Plunkett M.H."/>
            <person name="Hondzo H."/>
            <person name="Barney B.M."/>
        </authorList>
    </citation>
    <scope>NUCLEOTIDE SEQUENCE [LARGE SCALE GENOMIC DNA]</scope>
    <source>
        <strain evidence="8">UTEX 1602</strain>
    </source>
</reference>
<evidence type="ECO:0000256" key="3">
    <source>
        <dbReference type="ARBA" id="ARBA00022777"/>
    </source>
</evidence>
<dbReference type="Gene3D" id="3.30.200.20">
    <property type="entry name" value="Phosphorylase Kinase, domain 1"/>
    <property type="match status" value="1"/>
</dbReference>
<evidence type="ECO:0000256" key="1">
    <source>
        <dbReference type="ARBA" id="ARBA00022679"/>
    </source>
</evidence>
<name>A0A2P6TNA8_CHLSO</name>
<dbReference type="PANTHER" id="PTHR44329:SF288">
    <property type="entry name" value="MITOGEN-ACTIVATED PROTEIN KINASE KINASE KINASE 20"/>
    <property type="match status" value="1"/>
</dbReference>
<keyword evidence="4" id="KW-0067">ATP-binding</keyword>
<protein>
    <submittedName>
        <fullName evidence="7">Serine threonine-kinase CTR1</fullName>
    </submittedName>
</protein>
<dbReference type="PROSITE" id="PS00108">
    <property type="entry name" value="PROTEIN_KINASE_ST"/>
    <property type="match status" value="1"/>
</dbReference>
<dbReference type="SMART" id="SM00220">
    <property type="entry name" value="S_TKc"/>
    <property type="match status" value="1"/>
</dbReference>
<evidence type="ECO:0000256" key="2">
    <source>
        <dbReference type="ARBA" id="ARBA00022741"/>
    </source>
</evidence>
<feature type="region of interest" description="Disordered" evidence="5">
    <location>
        <begin position="83"/>
        <end position="117"/>
    </location>
</feature>
<gene>
    <name evidence="7" type="ORF">C2E21_5586</name>
</gene>
<dbReference type="EMBL" id="LHPG02000010">
    <property type="protein sequence ID" value="PRW50803.1"/>
    <property type="molecule type" value="Genomic_DNA"/>
</dbReference>
<dbReference type="SUPFAM" id="SSF56112">
    <property type="entry name" value="Protein kinase-like (PK-like)"/>
    <property type="match status" value="1"/>
</dbReference>
<keyword evidence="2" id="KW-0547">Nucleotide-binding</keyword>
<evidence type="ECO:0000313" key="7">
    <source>
        <dbReference type="EMBL" id="PRW50803.1"/>
    </source>
</evidence>
<dbReference type="GO" id="GO:0004674">
    <property type="term" value="F:protein serine/threonine kinase activity"/>
    <property type="evidence" value="ECO:0007669"/>
    <property type="project" value="TreeGrafter"/>
</dbReference>
<dbReference type="PANTHER" id="PTHR44329">
    <property type="entry name" value="SERINE/THREONINE-PROTEIN KINASE TNNI3K-RELATED"/>
    <property type="match status" value="1"/>
</dbReference>
<dbReference type="PRINTS" id="PR00109">
    <property type="entry name" value="TYRKINASE"/>
</dbReference>
<dbReference type="Proteomes" id="UP000239899">
    <property type="component" value="Unassembled WGS sequence"/>
</dbReference>
<evidence type="ECO:0000256" key="5">
    <source>
        <dbReference type="SAM" id="MobiDB-lite"/>
    </source>
</evidence>
<evidence type="ECO:0000259" key="6">
    <source>
        <dbReference type="PROSITE" id="PS50011"/>
    </source>
</evidence>
<dbReference type="PROSITE" id="PS50011">
    <property type="entry name" value="PROTEIN_KINASE_DOM"/>
    <property type="match status" value="1"/>
</dbReference>